<sequence>MDKKALWAKIAELRDAAEQARALSVDLSDPKTEQGFLELARKLEAEAAALEKKAGDKPDEVAGSW</sequence>
<protein>
    <submittedName>
        <fullName evidence="1">Uncharacterized protein</fullName>
    </submittedName>
</protein>
<evidence type="ECO:0000313" key="1">
    <source>
        <dbReference type="EMBL" id="MBK1867868.1"/>
    </source>
</evidence>
<reference evidence="1" key="1">
    <citation type="submission" date="2021-01" db="EMBL/GenBank/DDBJ databases">
        <authorList>
            <person name="Sun Q."/>
        </authorList>
    </citation>
    <scope>NUCLEOTIDE SEQUENCE</scope>
    <source>
        <strain evidence="1">YIM B02566</strain>
    </source>
</reference>
<name>A0ACC5R5G2_9HYPH</name>
<evidence type="ECO:0000313" key="2">
    <source>
        <dbReference type="Proteomes" id="UP000616151"/>
    </source>
</evidence>
<comment type="caution">
    <text evidence="1">The sequence shown here is derived from an EMBL/GenBank/DDBJ whole genome shotgun (WGS) entry which is preliminary data.</text>
</comment>
<organism evidence="1 2">
    <name type="scientific">Taklimakanibacter albus</name>
    <dbReference type="NCBI Taxonomy" id="2800327"/>
    <lineage>
        <taxon>Bacteria</taxon>
        <taxon>Pseudomonadati</taxon>
        <taxon>Pseudomonadota</taxon>
        <taxon>Alphaproteobacteria</taxon>
        <taxon>Hyphomicrobiales</taxon>
        <taxon>Aestuariivirgaceae</taxon>
        <taxon>Taklimakanibacter</taxon>
    </lineage>
</organism>
<proteinExistence type="predicted"/>
<dbReference type="EMBL" id="JAENHL010000007">
    <property type="protein sequence ID" value="MBK1867868.1"/>
    <property type="molecule type" value="Genomic_DNA"/>
</dbReference>
<keyword evidence="2" id="KW-1185">Reference proteome</keyword>
<gene>
    <name evidence="1" type="ORF">JHL16_16040</name>
</gene>
<dbReference type="Proteomes" id="UP000616151">
    <property type="component" value="Unassembled WGS sequence"/>
</dbReference>
<accession>A0ACC5R5G2</accession>